<dbReference type="EMBL" id="ACHA02000013">
    <property type="protein sequence ID" value="EFK55827.1"/>
    <property type="molecule type" value="Genomic_DNA"/>
</dbReference>
<dbReference type="Proteomes" id="UP000006258">
    <property type="component" value="Unassembled WGS sequence"/>
</dbReference>
<evidence type="ECO:0000313" key="2">
    <source>
        <dbReference type="Proteomes" id="UP000006258"/>
    </source>
</evidence>
<accession>D7VTR8</accession>
<gene>
    <name evidence="1" type="ORF">HMPREF0766_14388</name>
</gene>
<reference evidence="1" key="1">
    <citation type="submission" date="2010-07" db="EMBL/GenBank/DDBJ databases">
        <authorList>
            <person name="Muzny D."/>
            <person name="Qin X."/>
            <person name="Buhay C."/>
            <person name="Dugan-Rocha S."/>
            <person name="Ding Y."/>
            <person name="Chen G."/>
            <person name="Hawes A."/>
            <person name="Holder M."/>
            <person name="Jhangiani S."/>
            <person name="Johnson A."/>
            <person name="Khan Z."/>
            <person name="Li Z."/>
            <person name="Liu W."/>
            <person name="Liu X."/>
            <person name="Perez L."/>
            <person name="Shen H."/>
            <person name="Wang Q."/>
            <person name="Watt J."/>
            <person name="Xi L."/>
            <person name="Xin Y."/>
            <person name="Zhou J."/>
            <person name="Deng J."/>
            <person name="Jiang H."/>
            <person name="Liu Y."/>
            <person name="Qu J."/>
            <person name="Song X.-Z."/>
            <person name="Zhang L."/>
            <person name="Villasana D."/>
            <person name="Johnson A."/>
            <person name="Liu J."/>
            <person name="Liyanage D."/>
            <person name="Lorensuhewa L."/>
            <person name="Robinson T."/>
            <person name="Song A."/>
            <person name="Song B.-B."/>
            <person name="Dinh H."/>
            <person name="Thornton R."/>
            <person name="Coyle M."/>
            <person name="Francisco L."/>
            <person name="Jackson L."/>
            <person name="Javaid M."/>
            <person name="Korchina V."/>
            <person name="Kovar C."/>
            <person name="Mata R."/>
            <person name="Mathew T."/>
            <person name="Ngo R."/>
            <person name="Nguyen L."/>
            <person name="Nguyen N."/>
            <person name="Okwuonu G."/>
            <person name="Ongeri F."/>
            <person name="Pham C."/>
            <person name="Simmons D."/>
            <person name="Wilczek-Boney K."/>
            <person name="Hale W."/>
            <person name="Jakkamsetti A."/>
            <person name="Pham P."/>
            <person name="Ruth R."/>
            <person name="San Lucas F."/>
            <person name="Warren J."/>
            <person name="Zhang J."/>
            <person name="Zhao Z."/>
            <person name="Zhou C."/>
            <person name="Zhu D."/>
            <person name="Lee S."/>
            <person name="Bess C."/>
            <person name="Blankenburg K."/>
            <person name="Forbes L."/>
            <person name="Fu Q."/>
            <person name="Gubbala S."/>
            <person name="Hirani K."/>
            <person name="Jayaseelan J.C."/>
            <person name="Lara F."/>
            <person name="Munidasa M."/>
            <person name="Palculict T."/>
            <person name="Patil S."/>
            <person name="Pu L.-L."/>
            <person name="Saada N."/>
            <person name="Tang L."/>
            <person name="Weissenberger G."/>
            <person name="Zhu Y."/>
            <person name="Hemphill L."/>
            <person name="Shang Y."/>
            <person name="Youmans B."/>
            <person name="Ayvaz T."/>
            <person name="Ross M."/>
            <person name="Santibanez J."/>
            <person name="Aqrawi P."/>
            <person name="Gross S."/>
            <person name="Joshi V."/>
            <person name="Fowler G."/>
            <person name="Nazareth L."/>
            <person name="Reid J."/>
            <person name="Worley K."/>
            <person name="Petrosino J."/>
            <person name="Highlander S."/>
            <person name="Gibbs R."/>
        </authorList>
    </citation>
    <scope>NUCLEOTIDE SEQUENCE [LARGE SCALE GENOMIC DNA]</scope>
    <source>
        <strain evidence="1">ATCC 33861</strain>
    </source>
</reference>
<protein>
    <submittedName>
        <fullName evidence="1">Uncharacterized protein</fullName>
    </submittedName>
</protein>
<sequence length="49" mass="5495">MAKVEIFFELHKSFLQKICPPVILNLLFSVVIPSETTIPPLRSGAKVEL</sequence>
<dbReference type="AlphaFoldDB" id="D7VTR8"/>
<dbReference type="HOGENOM" id="CLU_3140832_0_0_10"/>
<evidence type="ECO:0000313" key="1">
    <source>
        <dbReference type="EMBL" id="EFK55827.1"/>
    </source>
</evidence>
<name>D7VTR8_SPHSI</name>
<keyword evidence="2" id="KW-1185">Reference proteome</keyword>
<organism evidence="1 2">
    <name type="scientific">Sphingobacterium spiritivorum ATCC 33861</name>
    <dbReference type="NCBI Taxonomy" id="525373"/>
    <lineage>
        <taxon>Bacteria</taxon>
        <taxon>Pseudomonadati</taxon>
        <taxon>Bacteroidota</taxon>
        <taxon>Sphingobacteriia</taxon>
        <taxon>Sphingobacteriales</taxon>
        <taxon>Sphingobacteriaceae</taxon>
        <taxon>Sphingobacterium</taxon>
    </lineage>
</organism>
<proteinExistence type="predicted"/>
<comment type="caution">
    <text evidence="1">The sequence shown here is derived from an EMBL/GenBank/DDBJ whole genome shotgun (WGS) entry which is preliminary data.</text>
</comment>